<keyword evidence="3" id="KW-1185">Reference proteome</keyword>
<dbReference type="EMBL" id="JBDIZK010000006">
    <property type="protein sequence ID" value="MEN3747872.1"/>
    <property type="molecule type" value="Genomic_DNA"/>
</dbReference>
<dbReference type="Proteomes" id="UP001427805">
    <property type="component" value="Unassembled WGS sequence"/>
</dbReference>
<dbReference type="PANTHER" id="PTHR12147:SF26">
    <property type="entry name" value="PEPTIDASE M28 DOMAIN-CONTAINING PROTEIN"/>
    <property type="match status" value="1"/>
</dbReference>
<protein>
    <submittedName>
        <fullName evidence="2">M28 family peptidase</fullName>
    </submittedName>
</protein>
<dbReference type="Pfam" id="PF04389">
    <property type="entry name" value="Peptidase_M28"/>
    <property type="match status" value="1"/>
</dbReference>
<accession>A0ABV0B8H6</accession>
<evidence type="ECO:0000313" key="3">
    <source>
        <dbReference type="Proteomes" id="UP001427805"/>
    </source>
</evidence>
<comment type="caution">
    <text evidence="2">The sequence shown here is derived from an EMBL/GenBank/DDBJ whole genome shotgun (WGS) entry which is preliminary data.</text>
</comment>
<dbReference type="RefSeq" id="WP_346246880.1">
    <property type="nucleotide sequence ID" value="NZ_JBDIZK010000006.1"/>
</dbReference>
<organism evidence="2 3">
    <name type="scientific">Sphingomonas rustica</name>
    <dbReference type="NCBI Taxonomy" id="3103142"/>
    <lineage>
        <taxon>Bacteria</taxon>
        <taxon>Pseudomonadati</taxon>
        <taxon>Pseudomonadota</taxon>
        <taxon>Alphaproteobacteria</taxon>
        <taxon>Sphingomonadales</taxon>
        <taxon>Sphingomonadaceae</taxon>
        <taxon>Sphingomonas</taxon>
    </lineage>
</organism>
<sequence length="330" mass="36173">MISWRTRLVTLAILCGLFAAPILALLWMTSVPGTSYRGAFARLSPSEAQLSARLRRHVEAIGREPHNLAHPDTLERAAVYLESTLSGMGHQVRRQTFLNGRARNLEVVIEPARADAETLVVGAHYDSASGAPGANDNGSGTAAVVELARSLADLKGKAPVRIRLVLFVNEEPPFFKTEEMGSLVYARALKASGEAVSGMFSLETMGFYSDRPGSQRYPFPLSLLYPGTGNFIAFVGTTSSRPLVRRAVGSFREVARFPSVGGTAPGFVQGVDWSDHWAFERNGFPALMITDTAPFRYPYYHSVEDTPDKVDTDRLARVVTGLEQVIRRWN</sequence>
<dbReference type="PANTHER" id="PTHR12147">
    <property type="entry name" value="METALLOPEPTIDASE M28 FAMILY MEMBER"/>
    <property type="match status" value="1"/>
</dbReference>
<proteinExistence type="predicted"/>
<gene>
    <name evidence="2" type="ORF">TPR58_11895</name>
</gene>
<evidence type="ECO:0000313" key="2">
    <source>
        <dbReference type="EMBL" id="MEN3747872.1"/>
    </source>
</evidence>
<name>A0ABV0B8H6_9SPHN</name>
<dbReference type="InterPro" id="IPR045175">
    <property type="entry name" value="M28_fam"/>
</dbReference>
<dbReference type="Gene3D" id="3.40.630.10">
    <property type="entry name" value="Zn peptidases"/>
    <property type="match status" value="1"/>
</dbReference>
<dbReference type="SUPFAM" id="SSF53187">
    <property type="entry name" value="Zn-dependent exopeptidases"/>
    <property type="match status" value="1"/>
</dbReference>
<reference evidence="2 3" key="1">
    <citation type="submission" date="2024-05" db="EMBL/GenBank/DDBJ databases">
        <title>Sphingomonas sp. HF-S3 16S ribosomal RNA gene Genome sequencing and assembly.</title>
        <authorList>
            <person name="Lee H."/>
        </authorList>
    </citation>
    <scope>NUCLEOTIDE SEQUENCE [LARGE SCALE GENOMIC DNA]</scope>
    <source>
        <strain evidence="2 3">HF-S3</strain>
    </source>
</reference>
<dbReference type="InterPro" id="IPR007484">
    <property type="entry name" value="Peptidase_M28"/>
</dbReference>
<feature type="domain" description="Peptidase M28" evidence="1">
    <location>
        <begin position="108"/>
        <end position="319"/>
    </location>
</feature>
<evidence type="ECO:0000259" key="1">
    <source>
        <dbReference type="Pfam" id="PF04389"/>
    </source>
</evidence>